<dbReference type="InterPro" id="IPR050378">
    <property type="entry name" value="Metallo-dep_Hydrolases_sf"/>
</dbReference>
<comment type="caution">
    <text evidence="2">The sequence shown here is derived from an EMBL/GenBank/DDBJ whole genome shotgun (WGS) entry which is preliminary data.</text>
</comment>
<dbReference type="SUPFAM" id="SSF51556">
    <property type="entry name" value="Metallo-dependent hydrolases"/>
    <property type="match status" value="1"/>
</dbReference>
<dbReference type="Gene3D" id="3.20.20.140">
    <property type="entry name" value="Metal-dependent hydrolases"/>
    <property type="match status" value="1"/>
</dbReference>
<dbReference type="PANTHER" id="PTHR11647">
    <property type="entry name" value="HYDRANTOINASE/DIHYDROPYRIMIDINASE FAMILY MEMBER"/>
    <property type="match status" value="1"/>
</dbReference>
<dbReference type="GO" id="GO:0005829">
    <property type="term" value="C:cytosol"/>
    <property type="evidence" value="ECO:0007669"/>
    <property type="project" value="TreeGrafter"/>
</dbReference>
<organism evidence="2 3">
    <name type="scientific">Komagataeibacter melaceti</name>
    <dbReference type="NCBI Taxonomy" id="2766577"/>
    <lineage>
        <taxon>Bacteria</taxon>
        <taxon>Pseudomonadati</taxon>
        <taxon>Pseudomonadota</taxon>
        <taxon>Alphaproteobacteria</taxon>
        <taxon>Acetobacterales</taxon>
        <taxon>Acetobacteraceae</taxon>
        <taxon>Komagataeibacter</taxon>
    </lineage>
</organism>
<accession>A0A371YYW2</accession>
<evidence type="ECO:0000313" key="3">
    <source>
        <dbReference type="Proteomes" id="UP000262371"/>
    </source>
</evidence>
<dbReference type="AlphaFoldDB" id="A0A371YYW2"/>
<dbReference type="OrthoDB" id="9766983at2"/>
<feature type="region of interest" description="Disordered" evidence="1">
    <location>
        <begin position="621"/>
        <end position="640"/>
    </location>
</feature>
<dbReference type="InterPro" id="IPR032466">
    <property type="entry name" value="Metal_Hydrolase"/>
</dbReference>
<dbReference type="Gene3D" id="2.30.40.10">
    <property type="entry name" value="Urease, subunit C, domain 1"/>
    <property type="match status" value="1"/>
</dbReference>
<protein>
    <submittedName>
        <fullName evidence="2">N-acyl-D-glutamate deacylase</fullName>
    </submittedName>
</protein>
<reference evidence="2 3" key="1">
    <citation type="submission" date="2018-08" db="EMBL/GenBank/DDBJ databases">
        <title>Komagataeibacter sp. AV 382.</title>
        <authorList>
            <person name="Skraban J."/>
            <person name="Trcek J."/>
        </authorList>
    </citation>
    <scope>NUCLEOTIDE SEQUENCE [LARGE SCALE GENOMIC DNA]</scope>
    <source>
        <strain evidence="2 3">AV 382</strain>
    </source>
</reference>
<sequence>MPDTLYRNALFFDGTGSDPIISDVAVTDGVISATGPGLPAGAETRVVDCTGLWLMPGLLDIHTHCDLELELAPELPELVRHGTTTAVIGNCSLGVTFGNQRREGEDPIVDCFARVENMPKSVLRKVADACTWTDSQGYLDHLSALPLGPNIVPLMPHSMLRIEVMGLHGSITRRPTRRERARLERLVDAGMAQGYAGFSTDALPFHFLANDPHRNSRIPTQYAGFRELRQLTSVVRRYGRVWQATPPKDNFVDAVRCFLLTSGRLFGRPLRTTVLAVLDLQTNRAAVGLCLMLSAILNSRLVGGYFRFQALSGTFRLWSDGAINPLADEIPTLRVLNELEPEDRAGRARILNDPEWIASFRHMWLRGRTGCSLARLRRLLRLEDIVLTRRLSDMTVAAAPLDNWCGETLQAPYRRLLRWQAARGRKGAANAAEDAFFRTFPNPVGDDATFIIHLLRQWDTDLRWETTIANRNPQKVESLLFHPQTLPGFNDSGAHLANMGFYDGNLRLLKMAQRGGTARVAAGVHRLTGLPAAFFNINAGVLRPGARADLCVIDPDALRRWEPESTYEFIYRAQFGCRQVVNRPAGVVREVMIAGRVAWKDGNYTASYGQVPFGRVLRAKDHPDEHAGDGRAHAGHATAG</sequence>
<dbReference type="Proteomes" id="UP000262371">
    <property type="component" value="Unassembled WGS sequence"/>
</dbReference>
<dbReference type="RefSeq" id="WP_116703475.1">
    <property type="nucleotide sequence ID" value="NZ_QUWV01000096.1"/>
</dbReference>
<name>A0A371YYW2_9PROT</name>
<gene>
    <name evidence="2" type="ORF">DY926_11350</name>
</gene>
<keyword evidence="3" id="KW-1185">Reference proteome</keyword>
<dbReference type="SUPFAM" id="SSF51338">
    <property type="entry name" value="Composite domain of metallo-dependent hydrolases"/>
    <property type="match status" value="1"/>
</dbReference>
<feature type="compositionally biased region" description="Basic and acidic residues" evidence="1">
    <location>
        <begin position="621"/>
        <end position="632"/>
    </location>
</feature>
<dbReference type="EMBL" id="QUWV01000096">
    <property type="protein sequence ID" value="RFD19434.1"/>
    <property type="molecule type" value="Genomic_DNA"/>
</dbReference>
<dbReference type="PANTHER" id="PTHR11647:SF1">
    <property type="entry name" value="COLLAPSIN RESPONSE MEDIATOR PROTEIN"/>
    <property type="match status" value="1"/>
</dbReference>
<proteinExistence type="predicted"/>
<dbReference type="GO" id="GO:0016812">
    <property type="term" value="F:hydrolase activity, acting on carbon-nitrogen (but not peptide) bonds, in cyclic amides"/>
    <property type="evidence" value="ECO:0007669"/>
    <property type="project" value="TreeGrafter"/>
</dbReference>
<evidence type="ECO:0000256" key="1">
    <source>
        <dbReference type="SAM" id="MobiDB-lite"/>
    </source>
</evidence>
<dbReference type="InterPro" id="IPR011059">
    <property type="entry name" value="Metal-dep_hydrolase_composite"/>
</dbReference>
<evidence type="ECO:0000313" key="2">
    <source>
        <dbReference type="EMBL" id="RFD19434.1"/>
    </source>
</evidence>